<dbReference type="Pfam" id="PF03106">
    <property type="entry name" value="WRKY"/>
    <property type="match status" value="1"/>
</dbReference>
<gene>
    <name evidence="8" type="ORF">PIB30_030469</name>
</gene>
<feature type="region of interest" description="Disordered" evidence="6">
    <location>
        <begin position="1"/>
        <end position="24"/>
    </location>
</feature>
<dbReference type="InterPro" id="IPR003657">
    <property type="entry name" value="WRKY_dom"/>
</dbReference>
<dbReference type="PROSITE" id="PS50811">
    <property type="entry name" value="WRKY"/>
    <property type="match status" value="1"/>
</dbReference>
<feature type="domain" description="WRKY" evidence="7">
    <location>
        <begin position="190"/>
        <end position="255"/>
    </location>
</feature>
<keyword evidence="2" id="KW-0805">Transcription regulation</keyword>
<dbReference type="PANTHER" id="PTHR31221">
    <property type="entry name" value="WRKY TRANSCRIPTION FACTOR PROTEIN 1-RELATED"/>
    <property type="match status" value="1"/>
</dbReference>
<keyword evidence="3" id="KW-0238">DNA-binding</keyword>
<feature type="region of interest" description="Disordered" evidence="6">
    <location>
        <begin position="91"/>
        <end position="148"/>
    </location>
</feature>
<name>A0ABU6UDD5_9FABA</name>
<evidence type="ECO:0000313" key="9">
    <source>
        <dbReference type="Proteomes" id="UP001341840"/>
    </source>
</evidence>
<evidence type="ECO:0000256" key="6">
    <source>
        <dbReference type="SAM" id="MobiDB-lite"/>
    </source>
</evidence>
<keyword evidence="4" id="KW-0804">Transcription</keyword>
<comment type="subcellular location">
    <subcellularLocation>
        <location evidence="1">Nucleus</location>
    </subcellularLocation>
</comment>
<evidence type="ECO:0000256" key="1">
    <source>
        <dbReference type="ARBA" id="ARBA00004123"/>
    </source>
</evidence>
<dbReference type="Proteomes" id="UP001341840">
    <property type="component" value="Unassembled WGS sequence"/>
</dbReference>
<organism evidence="8 9">
    <name type="scientific">Stylosanthes scabra</name>
    <dbReference type="NCBI Taxonomy" id="79078"/>
    <lineage>
        <taxon>Eukaryota</taxon>
        <taxon>Viridiplantae</taxon>
        <taxon>Streptophyta</taxon>
        <taxon>Embryophyta</taxon>
        <taxon>Tracheophyta</taxon>
        <taxon>Spermatophyta</taxon>
        <taxon>Magnoliopsida</taxon>
        <taxon>eudicotyledons</taxon>
        <taxon>Gunneridae</taxon>
        <taxon>Pentapetalae</taxon>
        <taxon>rosids</taxon>
        <taxon>fabids</taxon>
        <taxon>Fabales</taxon>
        <taxon>Fabaceae</taxon>
        <taxon>Papilionoideae</taxon>
        <taxon>50 kb inversion clade</taxon>
        <taxon>dalbergioids sensu lato</taxon>
        <taxon>Dalbergieae</taxon>
        <taxon>Pterocarpus clade</taxon>
        <taxon>Stylosanthes</taxon>
    </lineage>
</organism>
<keyword evidence="9" id="KW-1185">Reference proteome</keyword>
<dbReference type="InterPro" id="IPR036576">
    <property type="entry name" value="WRKY_dom_sf"/>
</dbReference>
<evidence type="ECO:0000256" key="2">
    <source>
        <dbReference type="ARBA" id="ARBA00023015"/>
    </source>
</evidence>
<dbReference type="EMBL" id="JASCZI010120956">
    <property type="protein sequence ID" value="MED6158186.1"/>
    <property type="molecule type" value="Genomic_DNA"/>
</dbReference>
<evidence type="ECO:0000256" key="4">
    <source>
        <dbReference type="ARBA" id="ARBA00023163"/>
    </source>
</evidence>
<comment type="caution">
    <text evidence="8">The sequence shown here is derived from an EMBL/GenBank/DDBJ whole genome shotgun (WGS) entry which is preliminary data.</text>
</comment>
<evidence type="ECO:0000256" key="5">
    <source>
        <dbReference type="ARBA" id="ARBA00023242"/>
    </source>
</evidence>
<evidence type="ECO:0000313" key="8">
    <source>
        <dbReference type="EMBL" id="MED6158186.1"/>
    </source>
</evidence>
<dbReference type="InterPro" id="IPR044810">
    <property type="entry name" value="WRKY_plant"/>
</dbReference>
<sequence>MEAKKTPPPPPPPPSQSTTSTNDFSFFDDFFFEKPPNELVEVGDFGPYLYEWLGIDDEDAVVEAAVQTPVNHPPPPSSPTPSSIILESSEAALPPPVPNSQNSSEYNPAIANNNNTTTTKTAGHKRRAESVAGDGGNGSVAGDEADDENNNIKNRLKLRAATMAKIAATLTMNQRRSDNNVPKFAFLTESEEEYLEDGYRWRKYGQKMVRHSPFPRSYYRCTAIGCNVKKRVERSPDDPTHVMTTYEGLHYHGLPPELPPPRPFSIYSSDSIVPITAPKPPFPRRVKTGCSCCRGVGGGDGGSGSARAGHQVNNTIASVNVENGAIDSGDGSARAGNHANNSVTSVNVNTGANACGGGSGVSGVNDAGSERSAAIPTYVYDRQMQFVEQAVASLQSYSAPNAPMSDVTPMDVITDNHDQSFMDVDYEDFFGDGSFSDFASTSSAPAGEDLVGKKIGTGLLEDILNFSPSMAPHPHDQQQFLWP</sequence>
<accession>A0ABU6UDD5</accession>
<dbReference type="PANTHER" id="PTHR31221:SF334">
    <property type="entry name" value="WRKY TRANSCRIPTION FACTOR 57-RELATED"/>
    <property type="match status" value="1"/>
</dbReference>
<dbReference type="SUPFAM" id="SSF118290">
    <property type="entry name" value="WRKY DNA-binding domain"/>
    <property type="match status" value="1"/>
</dbReference>
<protein>
    <recommendedName>
        <fullName evidence="7">WRKY domain-containing protein</fullName>
    </recommendedName>
</protein>
<keyword evidence="5" id="KW-0539">Nucleus</keyword>
<evidence type="ECO:0000256" key="3">
    <source>
        <dbReference type="ARBA" id="ARBA00023125"/>
    </source>
</evidence>
<feature type="compositionally biased region" description="Pro residues" evidence="6">
    <location>
        <begin position="1"/>
        <end position="15"/>
    </location>
</feature>
<proteinExistence type="predicted"/>
<evidence type="ECO:0000259" key="7">
    <source>
        <dbReference type="PROSITE" id="PS50811"/>
    </source>
</evidence>
<dbReference type="SMART" id="SM00774">
    <property type="entry name" value="WRKY"/>
    <property type="match status" value="1"/>
</dbReference>
<dbReference type="Gene3D" id="2.20.25.80">
    <property type="entry name" value="WRKY domain"/>
    <property type="match status" value="1"/>
</dbReference>
<reference evidence="8 9" key="1">
    <citation type="journal article" date="2023" name="Plants (Basel)">
        <title>Bridging the Gap: Combining Genomics and Transcriptomics Approaches to Understand Stylosanthes scabra, an Orphan Legume from the Brazilian Caatinga.</title>
        <authorList>
            <person name="Ferreira-Neto J.R.C."/>
            <person name="da Silva M.D."/>
            <person name="Binneck E."/>
            <person name="de Melo N.F."/>
            <person name="da Silva R.H."/>
            <person name="de Melo A.L.T.M."/>
            <person name="Pandolfi V."/>
            <person name="Bustamante F.O."/>
            <person name="Brasileiro-Vidal A.C."/>
            <person name="Benko-Iseppon A.M."/>
        </authorList>
    </citation>
    <scope>NUCLEOTIDE SEQUENCE [LARGE SCALE GENOMIC DNA]</scope>
    <source>
        <tissue evidence="8">Leaves</tissue>
    </source>
</reference>